<gene>
    <name evidence="3" type="ORF">Z520_08232</name>
</gene>
<keyword evidence="2" id="KW-0812">Transmembrane</keyword>
<feature type="transmembrane region" description="Helical" evidence="2">
    <location>
        <begin position="564"/>
        <end position="587"/>
    </location>
</feature>
<name>A0A0D2JRE8_9EURO</name>
<dbReference type="STRING" id="1442371.A0A0D2JRE8"/>
<dbReference type="InterPro" id="IPR021514">
    <property type="entry name" value="DUF3176"/>
</dbReference>
<feature type="region of interest" description="Disordered" evidence="1">
    <location>
        <begin position="1"/>
        <end position="39"/>
    </location>
</feature>
<accession>A0A0D2JRE8</accession>
<keyword evidence="2" id="KW-0472">Membrane</keyword>
<dbReference type="PANTHER" id="PTHR35394">
    <property type="entry name" value="DUF3176 DOMAIN-CONTAINING PROTEIN"/>
    <property type="match status" value="1"/>
</dbReference>
<protein>
    <submittedName>
        <fullName evidence="3">Uncharacterized protein</fullName>
    </submittedName>
</protein>
<dbReference type="Proteomes" id="UP000053411">
    <property type="component" value="Unassembled WGS sequence"/>
</dbReference>
<dbReference type="AlphaFoldDB" id="A0A0D2JRE8"/>
<evidence type="ECO:0000256" key="2">
    <source>
        <dbReference type="SAM" id="Phobius"/>
    </source>
</evidence>
<organism evidence="3 4">
    <name type="scientific">Fonsecaea multimorphosa CBS 102226</name>
    <dbReference type="NCBI Taxonomy" id="1442371"/>
    <lineage>
        <taxon>Eukaryota</taxon>
        <taxon>Fungi</taxon>
        <taxon>Dikarya</taxon>
        <taxon>Ascomycota</taxon>
        <taxon>Pezizomycotina</taxon>
        <taxon>Eurotiomycetes</taxon>
        <taxon>Chaetothyriomycetidae</taxon>
        <taxon>Chaetothyriales</taxon>
        <taxon>Herpotrichiellaceae</taxon>
        <taxon>Fonsecaea</taxon>
    </lineage>
</organism>
<sequence length="647" mass="70672">MTAFPMEVLDSSKRQGHVKITDVPENPPPDSEKGIQTTSPNRDLKSKLLNAVERYWLFEFFGWTLALGCLVGTIALLAVHNGREAPTWTLHVGRGRYRKTFGLTINTIISVFATAFNSGLLIPVAASISQLKWIWFQKGRRPLAHFQKFESASRGPLGSLILLWTLRCRRLACLGAVIVIAALGTGFSFQALVVYPLQPVQVDVARIQRTNLDWGSNSLSEYSAHLLLNLPALTPTSPYSAQPTDRAGRFLATSLSNDMVGAIYSGIYQYTELSQMKNVSCPTGNCTWLETYTSMAVCSACHDVTASLKKSCGTALVPGQDDGVHPASNVSLPYCNYTLPNGLNVSGVPAVNYSSIDISSNTGNSIHFDADTALSVLSIIQTTWGPAVDGKGDATAASDIMGIADKQAFECGVYYCVQKFNTSVSRGTLSERVVDMYTTGRYDSATGVYALEPPASWTNHSNADSANLYQSNNLGLIRDFFSTQWLGQVLEYGTPPENKPTTSVALFMWALFFEQNPFQQFTQMFASLAKSMSDTIRSYSYTTDAIPAGLGAVYQDKPHVQVRWGWVALPAALLGLALILLVGTMAATARDKTLLWKGNSLAAFSHPLTSDARAVVTDVHSPREVLRIAEQMDVKWEKTDRGFRLVQ</sequence>
<evidence type="ECO:0000313" key="4">
    <source>
        <dbReference type="Proteomes" id="UP000053411"/>
    </source>
</evidence>
<feature type="transmembrane region" description="Helical" evidence="2">
    <location>
        <begin position="55"/>
        <end position="80"/>
    </location>
</feature>
<dbReference type="RefSeq" id="XP_016630100.1">
    <property type="nucleotide sequence ID" value="XM_016778729.1"/>
</dbReference>
<evidence type="ECO:0000313" key="3">
    <source>
        <dbReference type="EMBL" id="KIX95977.1"/>
    </source>
</evidence>
<keyword evidence="4" id="KW-1185">Reference proteome</keyword>
<keyword evidence="2" id="KW-1133">Transmembrane helix</keyword>
<evidence type="ECO:0000256" key="1">
    <source>
        <dbReference type="SAM" id="MobiDB-lite"/>
    </source>
</evidence>
<feature type="transmembrane region" description="Helical" evidence="2">
    <location>
        <begin position="100"/>
        <end position="128"/>
    </location>
</feature>
<dbReference type="PANTHER" id="PTHR35394:SF5">
    <property type="entry name" value="DUF3176 DOMAIN-CONTAINING PROTEIN"/>
    <property type="match status" value="1"/>
</dbReference>
<dbReference type="EMBL" id="KN848079">
    <property type="protein sequence ID" value="KIX95977.1"/>
    <property type="molecule type" value="Genomic_DNA"/>
</dbReference>
<reference evidence="3 4" key="1">
    <citation type="submission" date="2015-01" db="EMBL/GenBank/DDBJ databases">
        <title>The Genome Sequence of Fonsecaea multimorphosa CBS 102226.</title>
        <authorList>
            <consortium name="The Broad Institute Genomics Platform"/>
            <person name="Cuomo C."/>
            <person name="de Hoog S."/>
            <person name="Gorbushina A."/>
            <person name="Stielow B."/>
            <person name="Teixiera M."/>
            <person name="Abouelleil A."/>
            <person name="Chapman S.B."/>
            <person name="Priest M."/>
            <person name="Young S.K."/>
            <person name="Wortman J."/>
            <person name="Nusbaum C."/>
            <person name="Birren B."/>
        </authorList>
    </citation>
    <scope>NUCLEOTIDE SEQUENCE [LARGE SCALE GENOMIC DNA]</scope>
    <source>
        <strain evidence="3 4">CBS 102226</strain>
    </source>
</reference>
<dbReference type="OrthoDB" id="5376804at2759"/>
<dbReference type="GeneID" id="27713978"/>
<proteinExistence type="predicted"/>
<feature type="transmembrane region" description="Helical" evidence="2">
    <location>
        <begin position="171"/>
        <end position="197"/>
    </location>
</feature>
<dbReference type="Pfam" id="PF11374">
    <property type="entry name" value="DUF3176"/>
    <property type="match status" value="1"/>
</dbReference>
<dbReference type="VEuPathDB" id="FungiDB:Z520_08232"/>